<protein>
    <submittedName>
        <fullName evidence="2">Class D sortase</fullName>
    </submittedName>
</protein>
<gene>
    <name evidence="2" type="ORF">P4S50_03710</name>
</gene>
<evidence type="ECO:0000313" key="3">
    <source>
        <dbReference type="Proteomes" id="UP001222800"/>
    </source>
</evidence>
<dbReference type="CDD" id="cd06166">
    <property type="entry name" value="Sortase_D_2"/>
    <property type="match status" value="1"/>
</dbReference>
<dbReference type="InterPro" id="IPR005754">
    <property type="entry name" value="Sortase"/>
</dbReference>
<sequence length="193" mass="21954">MKKSLGIIFIILGIIIVSYPHVKTNRNEKIQRKIVESVQGVYEEKKDIKQEVDLPKLENNNVTDILKIEKIDITLPILEDATKQNLNIAPCRILETEKPGEIGNCAIAGHRSYTYGKQFNRLDEIELGDKIQVLSKGKNYIYTVNSKFIVKPEDVWVLEGNGKDKMITLITCTPIRVGTHRLIIQGIIEEEVN</sequence>
<accession>A0ABY8EE33</accession>
<dbReference type="SUPFAM" id="SSF63817">
    <property type="entry name" value="Sortase"/>
    <property type="match status" value="1"/>
</dbReference>
<evidence type="ECO:0000313" key="2">
    <source>
        <dbReference type="EMBL" id="WFD11196.1"/>
    </source>
</evidence>
<proteinExistence type="predicted"/>
<organism evidence="2 3">
    <name type="scientific">Tepidibacter hydrothermalis</name>
    <dbReference type="NCBI Taxonomy" id="3036126"/>
    <lineage>
        <taxon>Bacteria</taxon>
        <taxon>Bacillati</taxon>
        <taxon>Bacillota</taxon>
        <taxon>Clostridia</taxon>
        <taxon>Peptostreptococcales</taxon>
        <taxon>Peptostreptococcaceae</taxon>
        <taxon>Tepidibacter</taxon>
    </lineage>
</organism>
<dbReference type="Gene3D" id="2.40.260.10">
    <property type="entry name" value="Sortase"/>
    <property type="match status" value="1"/>
</dbReference>
<keyword evidence="3" id="KW-1185">Reference proteome</keyword>
<dbReference type="NCBIfam" id="TIGR01076">
    <property type="entry name" value="sortase_fam"/>
    <property type="match status" value="1"/>
</dbReference>
<keyword evidence="1" id="KW-0378">Hydrolase</keyword>
<dbReference type="InterPro" id="IPR023365">
    <property type="entry name" value="Sortase_dom-sf"/>
</dbReference>
<dbReference type="Pfam" id="PF04203">
    <property type="entry name" value="Sortase"/>
    <property type="match status" value="1"/>
</dbReference>
<name>A0ABY8EE33_9FIRM</name>
<dbReference type="Proteomes" id="UP001222800">
    <property type="component" value="Chromosome"/>
</dbReference>
<dbReference type="EMBL" id="CP120733">
    <property type="protein sequence ID" value="WFD11196.1"/>
    <property type="molecule type" value="Genomic_DNA"/>
</dbReference>
<dbReference type="InterPro" id="IPR042000">
    <property type="entry name" value="Sortase_D_2"/>
</dbReference>
<dbReference type="RefSeq" id="WP_277733186.1">
    <property type="nucleotide sequence ID" value="NZ_CP120733.1"/>
</dbReference>
<evidence type="ECO:0000256" key="1">
    <source>
        <dbReference type="ARBA" id="ARBA00022801"/>
    </source>
</evidence>
<reference evidence="2 3" key="1">
    <citation type="submission" date="2023-03" db="EMBL/GenBank/DDBJ databases">
        <title>Complete genome sequence of Tepidibacter sp. SWIR-1, isolated from a deep-sea hydrothermal vent.</title>
        <authorList>
            <person name="Li X."/>
        </authorList>
    </citation>
    <scope>NUCLEOTIDE SEQUENCE [LARGE SCALE GENOMIC DNA]</scope>
    <source>
        <strain evidence="2 3">SWIR-1</strain>
    </source>
</reference>